<proteinExistence type="predicted"/>
<organism evidence="1 2">
    <name type="scientific">Lithocarpus litseifolius</name>
    <dbReference type="NCBI Taxonomy" id="425828"/>
    <lineage>
        <taxon>Eukaryota</taxon>
        <taxon>Viridiplantae</taxon>
        <taxon>Streptophyta</taxon>
        <taxon>Embryophyta</taxon>
        <taxon>Tracheophyta</taxon>
        <taxon>Spermatophyta</taxon>
        <taxon>Magnoliopsida</taxon>
        <taxon>eudicotyledons</taxon>
        <taxon>Gunneridae</taxon>
        <taxon>Pentapetalae</taxon>
        <taxon>rosids</taxon>
        <taxon>fabids</taxon>
        <taxon>Fagales</taxon>
        <taxon>Fagaceae</taxon>
        <taxon>Lithocarpus</taxon>
    </lineage>
</organism>
<dbReference type="Proteomes" id="UP001459277">
    <property type="component" value="Unassembled WGS sequence"/>
</dbReference>
<gene>
    <name evidence="1" type="ORF">SO802_006220</name>
</gene>
<dbReference type="AlphaFoldDB" id="A0AAW2DKP7"/>
<dbReference type="EMBL" id="JAZDWU010000002">
    <property type="protein sequence ID" value="KAL0011112.1"/>
    <property type="molecule type" value="Genomic_DNA"/>
</dbReference>
<name>A0AAW2DKP7_9ROSI</name>
<keyword evidence="2" id="KW-1185">Reference proteome</keyword>
<sequence>METVTYQDAVKIESPPYSDGREGGFDQHGIAKEVRSKQEMASQWQCPRVNDHQVLAWMKIIIGAQDSSISTALFYSDSKHYYNLLLKSQTLRIPNFKSNKL</sequence>
<protein>
    <submittedName>
        <fullName evidence="1">Uncharacterized protein</fullName>
    </submittedName>
</protein>
<evidence type="ECO:0000313" key="1">
    <source>
        <dbReference type="EMBL" id="KAL0011112.1"/>
    </source>
</evidence>
<accession>A0AAW2DKP7</accession>
<reference evidence="1 2" key="1">
    <citation type="submission" date="2024-01" db="EMBL/GenBank/DDBJ databases">
        <title>A telomere-to-telomere, gap-free genome of sweet tea (Lithocarpus litseifolius).</title>
        <authorList>
            <person name="Zhou J."/>
        </authorList>
    </citation>
    <scope>NUCLEOTIDE SEQUENCE [LARGE SCALE GENOMIC DNA]</scope>
    <source>
        <strain evidence="1">Zhou-2022a</strain>
        <tissue evidence="1">Leaf</tissue>
    </source>
</reference>
<evidence type="ECO:0000313" key="2">
    <source>
        <dbReference type="Proteomes" id="UP001459277"/>
    </source>
</evidence>
<comment type="caution">
    <text evidence="1">The sequence shown here is derived from an EMBL/GenBank/DDBJ whole genome shotgun (WGS) entry which is preliminary data.</text>
</comment>